<proteinExistence type="predicted"/>
<keyword evidence="1" id="KW-1185">Reference proteome</keyword>
<dbReference type="WBParaSite" id="HCON_00060560-00001">
    <property type="protein sequence ID" value="HCON_00060560-00001"/>
    <property type="gene ID" value="HCON_00060560"/>
</dbReference>
<dbReference type="AlphaFoldDB" id="A0A7I5E829"/>
<dbReference type="Proteomes" id="UP000025227">
    <property type="component" value="Unplaced"/>
</dbReference>
<evidence type="ECO:0000313" key="1">
    <source>
        <dbReference type="Proteomes" id="UP000025227"/>
    </source>
</evidence>
<organism evidence="1 2">
    <name type="scientific">Haemonchus contortus</name>
    <name type="common">Barber pole worm</name>
    <dbReference type="NCBI Taxonomy" id="6289"/>
    <lineage>
        <taxon>Eukaryota</taxon>
        <taxon>Metazoa</taxon>
        <taxon>Ecdysozoa</taxon>
        <taxon>Nematoda</taxon>
        <taxon>Chromadorea</taxon>
        <taxon>Rhabditida</taxon>
        <taxon>Rhabditina</taxon>
        <taxon>Rhabditomorpha</taxon>
        <taxon>Strongyloidea</taxon>
        <taxon>Trichostrongylidae</taxon>
        <taxon>Haemonchus</taxon>
    </lineage>
</organism>
<evidence type="ECO:0000313" key="2">
    <source>
        <dbReference type="WBParaSite" id="HCON_00060560-00001"/>
    </source>
</evidence>
<dbReference type="OrthoDB" id="5876289at2759"/>
<dbReference type="OMA" id="QSKICHM"/>
<accession>A0A7I5E829</accession>
<sequence length="330" mass="35972">MIEEKECGICGKVDNSIGRYGYKPKDQNMILLLSLSLAGQMDNKSARTIAEHITGHQSKICHMHVVQAAQYILAEMTLAGKGIAYLVDPCASGSTVYVKDADIPQGLVQILNTIAEGTVTIKPRDVSKFLNDALERYYASALWPVTEEVDDPESPVKANGDGEEEGEVAGISGFYEGSESSFTAEVFLNDKSDPNCITVAEKMGGILLVPAPSGVDGNALAGLSDRNSAYPSEMSMNGEFVPDDVQESTLLQESDPAALHRYFLVKGEMLMQLFQFCPLCGHKLSEAQLDAIGTAPIVRFICKQCCVGDRRVQLWEGQQRTTTERRKGRH</sequence>
<protein>
    <submittedName>
        <fullName evidence="2">ClpX-type ZB domain-containing protein</fullName>
    </submittedName>
</protein>
<name>A0A7I5E829_HAECO</name>
<reference evidence="2" key="1">
    <citation type="submission" date="2020-12" db="UniProtKB">
        <authorList>
            <consortium name="WormBaseParasite"/>
        </authorList>
    </citation>
    <scope>IDENTIFICATION</scope>
    <source>
        <strain evidence="2">MHco3</strain>
    </source>
</reference>